<evidence type="ECO:0008006" key="3">
    <source>
        <dbReference type="Google" id="ProtNLM"/>
    </source>
</evidence>
<protein>
    <recommendedName>
        <fullName evidence="3">EF-hand domain-containing protein</fullName>
    </recommendedName>
</protein>
<dbReference type="OrthoDB" id="9808870at2"/>
<keyword evidence="2" id="KW-1185">Reference proteome</keyword>
<dbReference type="InterPro" id="IPR018247">
    <property type="entry name" value="EF_Hand_1_Ca_BS"/>
</dbReference>
<dbReference type="Proteomes" id="UP000265801">
    <property type="component" value="Unassembled WGS sequence"/>
</dbReference>
<proteinExistence type="predicted"/>
<dbReference type="PROSITE" id="PS00018">
    <property type="entry name" value="EF_HAND_1"/>
    <property type="match status" value="1"/>
</dbReference>
<dbReference type="RefSeq" id="WP_119546080.1">
    <property type="nucleotide sequence ID" value="NZ_QXIR01000006.1"/>
</dbReference>
<gene>
    <name evidence="1" type="ORF">D3H55_06350</name>
</gene>
<comment type="caution">
    <text evidence="1">The sequence shown here is derived from an EMBL/GenBank/DDBJ whole genome shotgun (WGS) entry which is preliminary data.</text>
</comment>
<evidence type="ECO:0000313" key="2">
    <source>
        <dbReference type="Proteomes" id="UP000265801"/>
    </source>
</evidence>
<organism evidence="1 2">
    <name type="scientific">Bacillus salacetis</name>
    <dbReference type="NCBI Taxonomy" id="2315464"/>
    <lineage>
        <taxon>Bacteria</taxon>
        <taxon>Bacillati</taxon>
        <taxon>Bacillota</taxon>
        <taxon>Bacilli</taxon>
        <taxon>Bacillales</taxon>
        <taxon>Bacillaceae</taxon>
        <taxon>Bacillus</taxon>
    </lineage>
</organism>
<evidence type="ECO:0000313" key="1">
    <source>
        <dbReference type="EMBL" id="RIW36076.1"/>
    </source>
</evidence>
<name>A0A3A1R2X4_9BACI</name>
<accession>A0A3A1R2X4</accession>
<sequence>MKKFAQFFKLVLLLVCLSFIIQPIGVQAHSGSIGYSELSIKENVIHYDLYLLADLVGGLLGVDEDQDGYLTENEVNRSKEDIQQLVMNNLFITSSGEKPAVTINKIEMAERWNYQMFHIDLEFGFDKPVTEYEVQYNIFLTALI</sequence>
<dbReference type="EMBL" id="QXIR01000006">
    <property type="protein sequence ID" value="RIW36076.1"/>
    <property type="molecule type" value="Genomic_DNA"/>
</dbReference>
<dbReference type="AlphaFoldDB" id="A0A3A1R2X4"/>
<reference evidence="1 2" key="1">
    <citation type="submission" date="2018-09" db="EMBL/GenBank/DDBJ databases">
        <title>Bacillus saliacetes sp. nov., isolated from Thai shrimp paste (Ka-pi).</title>
        <authorList>
            <person name="Daroonpunt R."/>
            <person name="Tanasupawat S."/>
            <person name="Yiamsombut S."/>
        </authorList>
    </citation>
    <scope>NUCLEOTIDE SEQUENCE [LARGE SCALE GENOMIC DNA]</scope>
    <source>
        <strain evidence="1 2">SKP7-4</strain>
    </source>
</reference>